<protein>
    <submittedName>
        <fullName evidence="1 2">Uncharacterized protein</fullName>
    </submittedName>
</protein>
<reference evidence="1 3" key="1">
    <citation type="journal article" date="2011" name="Nature">
        <title>The Medicago genome provides insight into the evolution of rhizobial symbioses.</title>
        <authorList>
            <person name="Young N.D."/>
            <person name="Debelle F."/>
            <person name="Oldroyd G.E."/>
            <person name="Geurts R."/>
            <person name="Cannon S.B."/>
            <person name="Udvardi M.K."/>
            <person name="Benedito V.A."/>
            <person name="Mayer K.F."/>
            <person name="Gouzy J."/>
            <person name="Schoof H."/>
            <person name="Van de Peer Y."/>
            <person name="Proost S."/>
            <person name="Cook D.R."/>
            <person name="Meyers B.C."/>
            <person name="Spannagl M."/>
            <person name="Cheung F."/>
            <person name="De Mita S."/>
            <person name="Krishnakumar V."/>
            <person name="Gundlach H."/>
            <person name="Zhou S."/>
            <person name="Mudge J."/>
            <person name="Bharti A.K."/>
            <person name="Murray J.D."/>
            <person name="Naoumkina M.A."/>
            <person name="Rosen B."/>
            <person name="Silverstein K.A."/>
            <person name="Tang H."/>
            <person name="Rombauts S."/>
            <person name="Zhao P.X."/>
            <person name="Zhou P."/>
            <person name="Barbe V."/>
            <person name="Bardou P."/>
            <person name="Bechner M."/>
            <person name="Bellec A."/>
            <person name="Berger A."/>
            <person name="Berges H."/>
            <person name="Bidwell S."/>
            <person name="Bisseling T."/>
            <person name="Choisne N."/>
            <person name="Couloux A."/>
            <person name="Denny R."/>
            <person name="Deshpande S."/>
            <person name="Dai X."/>
            <person name="Doyle J.J."/>
            <person name="Dudez A.M."/>
            <person name="Farmer A.D."/>
            <person name="Fouteau S."/>
            <person name="Franken C."/>
            <person name="Gibelin C."/>
            <person name="Gish J."/>
            <person name="Goldstein S."/>
            <person name="Gonzalez A.J."/>
            <person name="Green P.J."/>
            <person name="Hallab A."/>
            <person name="Hartog M."/>
            <person name="Hua A."/>
            <person name="Humphray S.J."/>
            <person name="Jeong D.H."/>
            <person name="Jing Y."/>
            <person name="Jocker A."/>
            <person name="Kenton S.M."/>
            <person name="Kim D.J."/>
            <person name="Klee K."/>
            <person name="Lai H."/>
            <person name="Lang C."/>
            <person name="Lin S."/>
            <person name="Macmil S.L."/>
            <person name="Magdelenat G."/>
            <person name="Matthews L."/>
            <person name="McCorrison J."/>
            <person name="Monaghan E.L."/>
            <person name="Mun J.H."/>
            <person name="Najar F.Z."/>
            <person name="Nicholson C."/>
            <person name="Noirot C."/>
            <person name="O'Bleness M."/>
            <person name="Paule C.R."/>
            <person name="Poulain J."/>
            <person name="Prion F."/>
            <person name="Qin B."/>
            <person name="Qu C."/>
            <person name="Retzel E.F."/>
            <person name="Riddle C."/>
            <person name="Sallet E."/>
            <person name="Samain S."/>
            <person name="Samson N."/>
            <person name="Sanders I."/>
            <person name="Saurat O."/>
            <person name="Scarpelli C."/>
            <person name="Schiex T."/>
            <person name="Segurens B."/>
            <person name="Severin A.J."/>
            <person name="Sherrier D.J."/>
            <person name="Shi R."/>
            <person name="Sims S."/>
            <person name="Singer S.R."/>
            <person name="Sinharoy S."/>
            <person name="Sterck L."/>
            <person name="Viollet A."/>
            <person name="Wang B.B."/>
            <person name="Wang K."/>
            <person name="Wang M."/>
            <person name="Wang X."/>
            <person name="Warfsmann J."/>
            <person name="Weissenbach J."/>
            <person name="White D.D."/>
            <person name="White J.D."/>
            <person name="Wiley G.B."/>
            <person name="Wincker P."/>
            <person name="Xing Y."/>
            <person name="Yang L."/>
            <person name="Yao Z."/>
            <person name="Ying F."/>
            <person name="Zhai J."/>
            <person name="Zhou L."/>
            <person name="Zuber A."/>
            <person name="Denarie J."/>
            <person name="Dixon R.A."/>
            <person name="May G.D."/>
            <person name="Schwartz D.C."/>
            <person name="Rogers J."/>
            <person name="Quetier F."/>
            <person name="Town C.D."/>
            <person name="Roe B.A."/>
        </authorList>
    </citation>
    <scope>NUCLEOTIDE SEQUENCE [LARGE SCALE GENOMIC DNA]</scope>
    <source>
        <strain evidence="1">A17</strain>
        <strain evidence="2 3">cv. Jemalong A17</strain>
    </source>
</reference>
<proteinExistence type="predicted"/>
<organism evidence="1 3">
    <name type="scientific">Medicago truncatula</name>
    <name type="common">Barrel medic</name>
    <name type="synonym">Medicago tribuloides</name>
    <dbReference type="NCBI Taxonomy" id="3880"/>
    <lineage>
        <taxon>Eukaryota</taxon>
        <taxon>Viridiplantae</taxon>
        <taxon>Streptophyta</taxon>
        <taxon>Embryophyta</taxon>
        <taxon>Tracheophyta</taxon>
        <taxon>Spermatophyta</taxon>
        <taxon>Magnoliopsida</taxon>
        <taxon>eudicotyledons</taxon>
        <taxon>Gunneridae</taxon>
        <taxon>Pentapetalae</taxon>
        <taxon>rosids</taxon>
        <taxon>fabids</taxon>
        <taxon>Fabales</taxon>
        <taxon>Fabaceae</taxon>
        <taxon>Papilionoideae</taxon>
        <taxon>50 kb inversion clade</taxon>
        <taxon>NPAAA clade</taxon>
        <taxon>Hologalegina</taxon>
        <taxon>IRL clade</taxon>
        <taxon>Trifolieae</taxon>
        <taxon>Medicago</taxon>
    </lineage>
</organism>
<keyword evidence="3" id="KW-1185">Reference proteome</keyword>
<dbReference type="AlphaFoldDB" id="G7KU28"/>
<evidence type="ECO:0000313" key="1">
    <source>
        <dbReference type="EMBL" id="AES78801.1"/>
    </source>
</evidence>
<evidence type="ECO:0000313" key="3">
    <source>
        <dbReference type="Proteomes" id="UP000002051"/>
    </source>
</evidence>
<dbReference type="HOGENOM" id="CLU_2816313_0_0_1"/>
<sequence>MVGRSKKATSSFIKDCVWKKNNLWSGKCLSKAGRKGHGGATHRGMGFKHLTDFNLAMLGKHGWKLQT</sequence>
<dbReference type="Proteomes" id="UP000002051">
    <property type="component" value="Unassembled WGS sequence"/>
</dbReference>
<reference evidence="2" key="3">
    <citation type="submission" date="2015-04" db="UniProtKB">
        <authorList>
            <consortium name="EnsemblPlants"/>
        </authorList>
    </citation>
    <scope>IDENTIFICATION</scope>
    <source>
        <strain evidence="2">cv. Jemalong A17</strain>
    </source>
</reference>
<evidence type="ECO:0000313" key="2">
    <source>
        <dbReference type="EnsemblPlants" id="AES78801"/>
    </source>
</evidence>
<dbReference type="PaxDb" id="3880-AES78801"/>
<accession>G7KU28</accession>
<dbReference type="EMBL" id="CM001223">
    <property type="protein sequence ID" value="AES78801.1"/>
    <property type="molecule type" value="Genomic_DNA"/>
</dbReference>
<gene>
    <name evidence="1" type="ordered locus">MTR_7g045850</name>
</gene>
<reference evidence="1 3" key="2">
    <citation type="journal article" date="2014" name="BMC Genomics">
        <title>An improved genome release (version Mt4.0) for the model legume Medicago truncatula.</title>
        <authorList>
            <person name="Tang H."/>
            <person name="Krishnakumar V."/>
            <person name="Bidwell S."/>
            <person name="Rosen B."/>
            <person name="Chan A."/>
            <person name="Zhou S."/>
            <person name="Gentzbittel L."/>
            <person name="Childs K.L."/>
            <person name="Yandell M."/>
            <person name="Gundlach H."/>
            <person name="Mayer K.F."/>
            <person name="Schwartz D.C."/>
            <person name="Town C.D."/>
        </authorList>
    </citation>
    <scope>GENOME REANNOTATION</scope>
    <source>
        <strain evidence="2 3">cv. Jemalong A17</strain>
    </source>
</reference>
<name>G7KU28_MEDTR</name>
<dbReference type="EnsemblPlants" id="AES78801">
    <property type="protein sequence ID" value="AES78801"/>
    <property type="gene ID" value="MTR_7g045850"/>
</dbReference>